<gene>
    <name evidence="7" type="ORF">AGOR_G00126980</name>
</gene>
<feature type="domain" description="RRM" evidence="6">
    <location>
        <begin position="9"/>
        <end position="86"/>
    </location>
</feature>
<feature type="compositionally biased region" description="Basic and acidic residues" evidence="5">
    <location>
        <begin position="229"/>
        <end position="263"/>
    </location>
</feature>
<dbReference type="SMART" id="SM00360">
    <property type="entry name" value="RRM"/>
    <property type="match status" value="1"/>
</dbReference>
<feature type="region of interest" description="Disordered" evidence="5">
    <location>
        <begin position="84"/>
        <end position="136"/>
    </location>
</feature>
<evidence type="ECO:0000256" key="4">
    <source>
        <dbReference type="PROSITE-ProRule" id="PRU00176"/>
    </source>
</evidence>
<name>A0A8T3D882_9TELE</name>
<keyword evidence="2 4" id="KW-0694">RNA-binding</keyword>
<dbReference type="GO" id="GO:0005654">
    <property type="term" value="C:nucleoplasm"/>
    <property type="evidence" value="ECO:0007669"/>
    <property type="project" value="UniProtKB-SubCell"/>
</dbReference>
<evidence type="ECO:0000256" key="5">
    <source>
        <dbReference type="SAM" id="MobiDB-lite"/>
    </source>
</evidence>
<evidence type="ECO:0000313" key="7">
    <source>
        <dbReference type="EMBL" id="KAI1893759.1"/>
    </source>
</evidence>
<comment type="subcellular location">
    <subcellularLocation>
        <location evidence="1">Nucleus</location>
        <location evidence="1">Nucleoplasm</location>
    </subcellularLocation>
</comment>
<evidence type="ECO:0000313" key="8">
    <source>
        <dbReference type="Proteomes" id="UP000829720"/>
    </source>
</evidence>
<keyword evidence="8" id="KW-1185">Reference proteome</keyword>
<dbReference type="InterPro" id="IPR012677">
    <property type="entry name" value="Nucleotide-bd_a/b_plait_sf"/>
</dbReference>
<sequence length="263" mass="29825">MGVADEADRSLFVGNLDPKVTEELLFELFLQAGPLIKVRIPKDNDGKPKHFGFVNFKHEVSVMYAMNLLNGTRLYGRPLKIQFRSGSSHSSTDGNSPGNSQNSSPMNSPSLRGGRFDRPGDHGGSPSYSPPQMNQRTFMSPENLQRQVLMNSLVGFQQLNSSLALEFQQQQQQQLGSQSYGMDSSPSYRGGWHQDGTPQRGHHHPYHQESEGGGHRSRDPRNDRHHRNPRGDHYHHDDRSGGRSRDYSERSRDGSRDGRWRRY</sequence>
<dbReference type="Pfam" id="PF00076">
    <property type="entry name" value="RRM_1"/>
    <property type="match status" value="1"/>
</dbReference>
<feature type="compositionally biased region" description="Low complexity" evidence="5">
    <location>
        <begin position="85"/>
        <end position="110"/>
    </location>
</feature>
<dbReference type="Proteomes" id="UP000829720">
    <property type="component" value="Unassembled WGS sequence"/>
</dbReference>
<evidence type="ECO:0000256" key="3">
    <source>
        <dbReference type="ARBA" id="ARBA00023242"/>
    </source>
</evidence>
<dbReference type="AlphaFoldDB" id="A0A8T3D882"/>
<feature type="region of interest" description="Disordered" evidence="5">
    <location>
        <begin position="174"/>
        <end position="263"/>
    </location>
</feature>
<dbReference type="OrthoDB" id="407442at2759"/>
<dbReference type="GO" id="GO:0003727">
    <property type="term" value="F:single-stranded RNA binding"/>
    <property type="evidence" value="ECO:0007669"/>
    <property type="project" value="TreeGrafter"/>
</dbReference>
<feature type="compositionally biased region" description="Polar residues" evidence="5">
    <location>
        <begin position="126"/>
        <end position="136"/>
    </location>
</feature>
<feature type="compositionally biased region" description="Basic and acidic residues" evidence="5">
    <location>
        <begin position="206"/>
        <end position="222"/>
    </location>
</feature>
<evidence type="ECO:0000256" key="1">
    <source>
        <dbReference type="ARBA" id="ARBA00004642"/>
    </source>
</evidence>
<accession>A0A8T3D882</accession>
<comment type="caution">
    <text evidence="7">The sequence shown here is derived from an EMBL/GenBank/DDBJ whole genome shotgun (WGS) entry which is preliminary data.</text>
</comment>
<protein>
    <recommendedName>
        <fullName evidence="6">RRM domain-containing protein</fullName>
    </recommendedName>
</protein>
<organism evidence="7 8">
    <name type="scientific">Albula goreensis</name>
    <dbReference type="NCBI Taxonomy" id="1534307"/>
    <lineage>
        <taxon>Eukaryota</taxon>
        <taxon>Metazoa</taxon>
        <taxon>Chordata</taxon>
        <taxon>Craniata</taxon>
        <taxon>Vertebrata</taxon>
        <taxon>Euteleostomi</taxon>
        <taxon>Actinopterygii</taxon>
        <taxon>Neopterygii</taxon>
        <taxon>Teleostei</taxon>
        <taxon>Albuliformes</taxon>
        <taxon>Albulidae</taxon>
        <taxon>Albula</taxon>
    </lineage>
</organism>
<dbReference type="PANTHER" id="PTHR13798:SF11">
    <property type="entry name" value="RNA-BINDING PROTEIN 7-RELATED"/>
    <property type="match status" value="1"/>
</dbReference>
<dbReference type="PROSITE" id="PS50102">
    <property type="entry name" value="RRM"/>
    <property type="match status" value="1"/>
</dbReference>
<feature type="compositionally biased region" description="Polar residues" evidence="5">
    <location>
        <begin position="175"/>
        <end position="187"/>
    </location>
</feature>
<dbReference type="InterPro" id="IPR034500">
    <property type="entry name" value="RBM7_RRM"/>
</dbReference>
<evidence type="ECO:0000256" key="2">
    <source>
        <dbReference type="ARBA" id="ARBA00022884"/>
    </source>
</evidence>
<proteinExistence type="predicted"/>
<dbReference type="GO" id="GO:0000381">
    <property type="term" value="P:regulation of alternative mRNA splicing, via spliceosome"/>
    <property type="evidence" value="ECO:0007669"/>
    <property type="project" value="TreeGrafter"/>
</dbReference>
<reference evidence="7" key="1">
    <citation type="submission" date="2021-01" db="EMBL/GenBank/DDBJ databases">
        <authorList>
            <person name="Zahm M."/>
            <person name="Roques C."/>
            <person name="Cabau C."/>
            <person name="Klopp C."/>
            <person name="Donnadieu C."/>
            <person name="Jouanno E."/>
            <person name="Lampietro C."/>
            <person name="Louis A."/>
            <person name="Herpin A."/>
            <person name="Echchiki A."/>
            <person name="Berthelot C."/>
            <person name="Parey E."/>
            <person name="Roest-Crollius H."/>
            <person name="Braasch I."/>
            <person name="Postlethwait J."/>
            <person name="Bobe J."/>
            <person name="Montfort J."/>
            <person name="Bouchez O."/>
            <person name="Begum T."/>
            <person name="Mejri S."/>
            <person name="Adams A."/>
            <person name="Chen W.-J."/>
            <person name="Guiguen Y."/>
        </authorList>
    </citation>
    <scope>NUCLEOTIDE SEQUENCE</scope>
    <source>
        <tissue evidence="7">Blood</tissue>
    </source>
</reference>
<dbReference type="InterPro" id="IPR052285">
    <property type="entry name" value="NEXT_complex_subunit"/>
</dbReference>
<keyword evidence="3" id="KW-0539">Nucleus</keyword>
<evidence type="ECO:0000259" key="6">
    <source>
        <dbReference type="PROSITE" id="PS50102"/>
    </source>
</evidence>
<dbReference type="CDD" id="cd12592">
    <property type="entry name" value="RRM_RBM7"/>
    <property type="match status" value="1"/>
</dbReference>
<dbReference type="SUPFAM" id="SSF54928">
    <property type="entry name" value="RNA-binding domain, RBD"/>
    <property type="match status" value="1"/>
</dbReference>
<dbReference type="EMBL" id="JAERUA010000011">
    <property type="protein sequence ID" value="KAI1893759.1"/>
    <property type="molecule type" value="Genomic_DNA"/>
</dbReference>
<dbReference type="InterPro" id="IPR035979">
    <property type="entry name" value="RBD_domain_sf"/>
</dbReference>
<dbReference type="PANTHER" id="PTHR13798">
    <property type="entry name" value="RNA BINDING MOTIF RBM PROTEIN -RELATED"/>
    <property type="match status" value="1"/>
</dbReference>
<dbReference type="InterPro" id="IPR000504">
    <property type="entry name" value="RRM_dom"/>
</dbReference>
<dbReference type="Gene3D" id="3.30.70.330">
    <property type="match status" value="1"/>
</dbReference>